<evidence type="ECO:0000313" key="2">
    <source>
        <dbReference type="Proteomes" id="UP001239111"/>
    </source>
</evidence>
<sequence length="1131" mass="131024">MSLETRVKNQSVKSRYGVNKMMNIDIIRHRSSYKQLNSSDDKTGKKQMKIFNYFEKIGESSVNEDERSLNHKIVNHSEKYADIEKLVFQLTGATVLLETLKLSDYPVKKGVNLSADSDDKSLYKVVPLKTSIFNMVVHYCPQCNEQFLNDVVSDIDRGRNCCKVCKTLLTLKCLRCDARYTSLGEAKNHLESKCNPIEFYSCSYCTYNCSVKSKIYEHLRKAHVKIYEFSHNSEGTSSFDYGEGVAFVKKLRFSHTAKKIIDVTKTLSQLFCGKVILRKIPYVPRPLQVISNASLNRVHDSTENSHNDEFFFKDPGKKRAIQMSKPFCSKCDRTIENVSRKIRKCPECGTSLFYKCMTCNSKLTHIDSYRRHLQKTCPGTVDRQKVVGFKPKKSCKNINNKENSARKKNVGCKSNVKKAKSAISKTNKSTKNIDKKSTASKKKIEGPPEPKECPRCGTKVVYLQKHLKYCGEAARIPCPFCSYRTHHQRSLKLHLKTHLKFRRFNVQDVSMEVAKRVKKRGALILIKRYCQKCNLEKEIRKKPDMHCKKACLKCNTVMLYRCIKCKMDFDRYSRIAYHVKSHDMTNSGPPVKCQECGLEYLNSEKLKRHQKYCGPNVKTLQCERCPYTTKYPKCLKSHYLTHEKYDEKMLPGNEDPESVSCQNLESPQNVSFTGKAKNFTRKGKTHNLAASMDRFCKKCDVTYPGRLFRYSLTCSRCKGELHRQCGKCKEVFDTYAALAYHLRATCKLADIKPIKYKCGEVEYVDCKKCGKVVKESTIVSHENHCGKEAIYFCTLCSYKSKFESNLRIHLQSHENRKLKDFEKLGEGAPVTRTLDMFQRYCPTCKRSFKNQPFRNDKQCKICNTHLQMECLKCKMRTISYGRIAHHVRYVCGGLWLKCSECDFQCSSKSNLENHFIRKHTIIDPENYKTCPDCGKLFKLLDNLKKHMKICQQVDSYFCNDCPYSTKHKKSIRNHVSRHLLGLEVRHWKIARIESKTSLKEKNRRIESNQKKSLMKGFCEKCKRSRILMLRRSKCRVCKSRLSLLCGKCDLRFPNIGALRLHAKSHLEDIYQCSKCVKGFGRLENLKMHEKMCEKQSPPIELPDDAQIHVDEQSALDVPFMHEDLCEVQLTC</sequence>
<reference evidence="1" key="1">
    <citation type="submission" date="2023-04" db="EMBL/GenBank/DDBJ databases">
        <title>A chromosome-level genome assembly of the parasitoid wasp Eretmocerus hayati.</title>
        <authorList>
            <person name="Zhong Y."/>
            <person name="Liu S."/>
            <person name="Liu Y."/>
        </authorList>
    </citation>
    <scope>NUCLEOTIDE SEQUENCE</scope>
    <source>
        <strain evidence="1">ZJU_SS_LIU_2023</strain>
    </source>
</reference>
<name>A0ACC2PMU6_9HYME</name>
<evidence type="ECO:0000313" key="1">
    <source>
        <dbReference type="EMBL" id="KAJ8683899.1"/>
    </source>
</evidence>
<accession>A0ACC2PMU6</accession>
<keyword evidence="2" id="KW-1185">Reference proteome</keyword>
<comment type="caution">
    <text evidence="1">The sequence shown here is derived from an EMBL/GenBank/DDBJ whole genome shotgun (WGS) entry which is preliminary data.</text>
</comment>
<gene>
    <name evidence="1" type="ORF">QAD02_019691</name>
</gene>
<organism evidence="1 2">
    <name type="scientific">Eretmocerus hayati</name>
    <dbReference type="NCBI Taxonomy" id="131215"/>
    <lineage>
        <taxon>Eukaryota</taxon>
        <taxon>Metazoa</taxon>
        <taxon>Ecdysozoa</taxon>
        <taxon>Arthropoda</taxon>
        <taxon>Hexapoda</taxon>
        <taxon>Insecta</taxon>
        <taxon>Pterygota</taxon>
        <taxon>Neoptera</taxon>
        <taxon>Endopterygota</taxon>
        <taxon>Hymenoptera</taxon>
        <taxon>Apocrita</taxon>
        <taxon>Proctotrupomorpha</taxon>
        <taxon>Chalcidoidea</taxon>
        <taxon>Aphelinidae</taxon>
        <taxon>Aphelininae</taxon>
        <taxon>Eretmocerus</taxon>
    </lineage>
</organism>
<proteinExistence type="predicted"/>
<protein>
    <submittedName>
        <fullName evidence="1">Uncharacterized protein</fullName>
    </submittedName>
</protein>
<dbReference type="EMBL" id="CM056741">
    <property type="protein sequence ID" value="KAJ8683899.1"/>
    <property type="molecule type" value="Genomic_DNA"/>
</dbReference>
<dbReference type="Proteomes" id="UP001239111">
    <property type="component" value="Chromosome 1"/>
</dbReference>